<dbReference type="EMBL" id="CP089983">
    <property type="protein sequence ID" value="WXB04977.1"/>
    <property type="molecule type" value="Genomic_DNA"/>
</dbReference>
<dbReference type="Pfam" id="PF00892">
    <property type="entry name" value="EamA"/>
    <property type="match status" value="2"/>
</dbReference>
<keyword evidence="1" id="KW-0472">Membrane</keyword>
<protein>
    <submittedName>
        <fullName evidence="3">DMT family transporter</fullName>
    </submittedName>
</protein>
<dbReference type="PANTHER" id="PTHR22911:SF135">
    <property type="entry name" value="BLR4310 PROTEIN"/>
    <property type="match status" value="1"/>
</dbReference>
<name>A0ABZ2L8D1_9BACT</name>
<evidence type="ECO:0000259" key="2">
    <source>
        <dbReference type="Pfam" id="PF00892"/>
    </source>
</evidence>
<feature type="transmembrane region" description="Helical" evidence="1">
    <location>
        <begin position="243"/>
        <end position="261"/>
    </location>
</feature>
<reference evidence="3" key="1">
    <citation type="submission" date="2021-12" db="EMBL/GenBank/DDBJ databases">
        <title>Discovery of the Pendulisporaceae a myxobacterial family with distinct sporulation behavior and unique specialized metabolism.</title>
        <authorList>
            <person name="Garcia R."/>
            <person name="Popoff A."/>
            <person name="Bader C.D."/>
            <person name="Loehr J."/>
            <person name="Walesch S."/>
            <person name="Walt C."/>
            <person name="Boldt J."/>
            <person name="Bunk B."/>
            <person name="Haeckl F.J.F.P.J."/>
            <person name="Gunesch A.P."/>
            <person name="Birkelbach J."/>
            <person name="Nuebel U."/>
            <person name="Pietschmann T."/>
            <person name="Bach T."/>
            <person name="Mueller R."/>
        </authorList>
    </citation>
    <scope>NUCLEOTIDE SEQUENCE</scope>
    <source>
        <strain evidence="3">MSr11367</strain>
    </source>
</reference>
<dbReference type="PANTHER" id="PTHR22911">
    <property type="entry name" value="ACYL-MALONYL CONDENSING ENZYME-RELATED"/>
    <property type="match status" value="1"/>
</dbReference>
<feature type="transmembrane region" description="Helical" evidence="1">
    <location>
        <begin position="102"/>
        <end position="123"/>
    </location>
</feature>
<dbReference type="RefSeq" id="WP_394834620.1">
    <property type="nucleotide sequence ID" value="NZ_CP089929.1"/>
</dbReference>
<feature type="transmembrane region" description="Helical" evidence="1">
    <location>
        <begin position="181"/>
        <end position="203"/>
    </location>
</feature>
<dbReference type="InterPro" id="IPR000620">
    <property type="entry name" value="EamA_dom"/>
</dbReference>
<feature type="transmembrane region" description="Helical" evidence="1">
    <location>
        <begin position="155"/>
        <end position="174"/>
    </location>
</feature>
<feature type="transmembrane region" description="Helical" evidence="1">
    <location>
        <begin position="215"/>
        <end position="236"/>
    </location>
</feature>
<feature type="transmembrane region" description="Helical" evidence="1">
    <location>
        <begin position="73"/>
        <end position="96"/>
    </location>
</feature>
<feature type="transmembrane region" description="Helical" evidence="1">
    <location>
        <begin position="130"/>
        <end position="149"/>
    </location>
</feature>
<feature type="domain" description="EamA" evidence="2">
    <location>
        <begin position="156"/>
        <end position="281"/>
    </location>
</feature>
<proteinExistence type="predicted"/>
<dbReference type="SUPFAM" id="SSF103481">
    <property type="entry name" value="Multidrug resistance efflux transporter EmrE"/>
    <property type="match status" value="2"/>
</dbReference>
<feature type="transmembrane region" description="Helical" evidence="1">
    <location>
        <begin position="267"/>
        <end position="286"/>
    </location>
</feature>
<keyword evidence="1" id="KW-1133">Transmembrane helix</keyword>
<sequence length="300" mass="31624">MERHIPVALAPHRLGLLLVAAAAVLWSTAGYFTRAVPLDIAALLFWRGLFGAITSFVFVLVRERRNTLRAFAAMGRIGLLFCLLSSCGMACFVASLKLTSVAHVSSIYAAVPFAAAGLAWLVMRERVSPAVLAASLLALVGVAVTVAGGMGEGSLLGDVLALAMTLFVAAFMVLRRRFPDVPLVPAACVSALLPALASLPFVSTWPAHGQDIAKLIAFGVSNMGLALVFFTIGAKFIPAAQTALVGALETPLAPLWVWLAFGETPRGPTMLGGAMVLFAVIGPIAWDQWRDAPNRLQKCT</sequence>
<evidence type="ECO:0000256" key="1">
    <source>
        <dbReference type="SAM" id="Phobius"/>
    </source>
</evidence>
<gene>
    <name evidence="3" type="ORF">LVJ94_49805</name>
</gene>
<accession>A0ABZ2L8D1</accession>
<feature type="domain" description="EamA" evidence="2">
    <location>
        <begin position="14"/>
        <end position="146"/>
    </location>
</feature>
<dbReference type="Proteomes" id="UP001374803">
    <property type="component" value="Chromosome"/>
</dbReference>
<keyword evidence="1" id="KW-0812">Transmembrane</keyword>
<keyword evidence="4" id="KW-1185">Reference proteome</keyword>
<evidence type="ECO:0000313" key="3">
    <source>
        <dbReference type="EMBL" id="WXB04977.1"/>
    </source>
</evidence>
<organism evidence="3 4">
    <name type="scientific">Pendulispora rubella</name>
    <dbReference type="NCBI Taxonomy" id="2741070"/>
    <lineage>
        <taxon>Bacteria</taxon>
        <taxon>Pseudomonadati</taxon>
        <taxon>Myxococcota</taxon>
        <taxon>Myxococcia</taxon>
        <taxon>Myxococcales</taxon>
        <taxon>Sorangiineae</taxon>
        <taxon>Pendulisporaceae</taxon>
        <taxon>Pendulispora</taxon>
    </lineage>
</organism>
<dbReference type="InterPro" id="IPR037185">
    <property type="entry name" value="EmrE-like"/>
</dbReference>
<feature type="transmembrane region" description="Helical" evidence="1">
    <location>
        <begin position="40"/>
        <end position="61"/>
    </location>
</feature>
<evidence type="ECO:0000313" key="4">
    <source>
        <dbReference type="Proteomes" id="UP001374803"/>
    </source>
</evidence>